<dbReference type="RefSeq" id="WP_237607307.1">
    <property type="nucleotide sequence ID" value="NZ_JAIRBB010000002.1"/>
</dbReference>
<dbReference type="Pfam" id="PF00535">
    <property type="entry name" value="Glycos_transf_2"/>
    <property type="match status" value="1"/>
</dbReference>
<dbReference type="CDD" id="cd00761">
    <property type="entry name" value="Glyco_tranf_GTA_type"/>
    <property type="match status" value="1"/>
</dbReference>
<sequence>MSSSSPLVSVIIPTYNRAHLIGETLDSVLAQTYQNWECIVVDDGSTDGTDELMADYMAKDARFQYHHRPKDRLPGGNAARNYGFEMSKGEYIQWFDSDDLMMPEKIELKINWLLDKKVDFVVCEGAEITDKKNLSYVKKWKLFETDSALLEHIKGNLVYGTNGPLFNKQYLIKTALFDEELRISQEWEFFSRLLISSPKVGIINIVLYLYRNEADGKRSKTTKFKLVNKAIAISKIVDLYSEKPINDTSKDFEVRKYLFNYIKLYIKRCLKHKLYSETSRLVKLRIKIINYSFLKDATYRFLKNQNNVFKVII</sequence>
<organism evidence="2 3">
    <name type="scientific">Aequorivita xiaoshiensis</name>
    <dbReference type="NCBI Taxonomy" id="2874476"/>
    <lineage>
        <taxon>Bacteria</taxon>
        <taxon>Pseudomonadati</taxon>
        <taxon>Bacteroidota</taxon>
        <taxon>Flavobacteriia</taxon>
        <taxon>Flavobacteriales</taxon>
        <taxon>Flavobacteriaceae</taxon>
        <taxon>Aequorivita</taxon>
    </lineage>
</organism>
<feature type="domain" description="Glycosyltransferase 2-like" evidence="1">
    <location>
        <begin position="9"/>
        <end position="139"/>
    </location>
</feature>
<dbReference type="AlphaFoldDB" id="A0A9X1QZ32"/>
<dbReference type="InterPro" id="IPR029044">
    <property type="entry name" value="Nucleotide-diphossugar_trans"/>
</dbReference>
<dbReference type="Proteomes" id="UP001139462">
    <property type="component" value="Unassembled WGS sequence"/>
</dbReference>
<dbReference type="GO" id="GO:0016758">
    <property type="term" value="F:hexosyltransferase activity"/>
    <property type="evidence" value="ECO:0007669"/>
    <property type="project" value="UniProtKB-ARBA"/>
</dbReference>
<keyword evidence="3" id="KW-1185">Reference proteome</keyword>
<dbReference type="PANTHER" id="PTHR22916:SF3">
    <property type="entry name" value="UDP-GLCNAC:BETAGAL BETA-1,3-N-ACETYLGLUCOSAMINYLTRANSFERASE-LIKE PROTEIN 1"/>
    <property type="match status" value="1"/>
</dbReference>
<dbReference type="SUPFAM" id="SSF53448">
    <property type="entry name" value="Nucleotide-diphospho-sugar transferases"/>
    <property type="match status" value="1"/>
</dbReference>
<dbReference type="PANTHER" id="PTHR22916">
    <property type="entry name" value="GLYCOSYLTRANSFERASE"/>
    <property type="match status" value="1"/>
</dbReference>
<dbReference type="Gene3D" id="3.90.550.10">
    <property type="entry name" value="Spore Coat Polysaccharide Biosynthesis Protein SpsA, Chain A"/>
    <property type="match status" value="1"/>
</dbReference>
<reference evidence="2" key="1">
    <citation type="submission" date="2021-09" db="EMBL/GenBank/DDBJ databases">
        <title>Genome of Aequorivita sp. strain F64183.</title>
        <authorList>
            <person name="Wang Y."/>
        </authorList>
    </citation>
    <scope>NUCLEOTIDE SEQUENCE</scope>
    <source>
        <strain evidence="2">F64183</strain>
    </source>
</reference>
<name>A0A9X1QZ32_9FLAO</name>
<evidence type="ECO:0000313" key="2">
    <source>
        <dbReference type="EMBL" id="MCG2430488.1"/>
    </source>
</evidence>
<dbReference type="InterPro" id="IPR001173">
    <property type="entry name" value="Glyco_trans_2-like"/>
</dbReference>
<accession>A0A9X1QZ32</accession>
<comment type="caution">
    <text evidence="2">The sequence shown here is derived from an EMBL/GenBank/DDBJ whole genome shotgun (WGS) entry which is preliminary data.</text>
</comment>
<proteinExistence type="predicted"/>
<evidence type="ECO:0000313" key="3">
    <source>
        <dbReference type="Proteomes" id="UP001139462"/>
    </source>
</evidence>
<gene>
    <name evidence="2" type="ORF">K8344_05100</name>
</gene>
<protein>
    <submittedName>
        <fullName evidence="2">Glycosyltransferase family 2 protein</fullName>
    </submittedName>
</protein>
<dbReference type="EMBL" id="JAIRBB010000002">
    <property type="protein sequence ID" value="MCG2430488.1"/>
    <property type="molecule type" value="Genomic_DNA"/>
</dbReference>
<evidence type="ECO:0000259" key="1">
    <source>
        <dbReference type="Pfam" id="PF00535"/>
    </source>
</evidence>